<dbReference type="SUPFAM" id="SSF55073">
    <property type="entry name" value="Nucleotide cyclase"/>
    <property type="match status" value="1"/>
</dbReference>
<keyword evidence="1" id="KW-0812">Transmembrane</keyword>
<evidence type="ECO:0000313" key="4">
    <source>
        <dbReference type="Proteomes" id="UP000823046"/>
    </source>
</evidence>
<dbReference type="InterPro" id="IPR029787">
    <property type="entry name" value="Nucleotide_cyclase"/>
</dbReference>
<proteinExistence type="predicted"/>
<protein>
    <submittedName>
        <fullName evidence="3">Adenylate and guanylate cyclase catalytic domain-containing protein</fullName>
    </submittedName>
</protein>
<dbReference type="Pfam" id="PF00211">
    <property type="entry name" value="Guanylate_cyc"/>
    <property type="match status" value="1"/>
</dbReference>
<dbReference type="Gene3D" id="3.30.70.1230">
    <property type="entry name" value="Nucleotide cyclase"/>
    <property type="match status" value="1"/>
</dbReference>
<dbReference type="EMBL" id="JADAQX010000185">
    <property type="protein sequence ID" value="KAF8821394.1"/>
    <property type="molecule type" value="Genomic_DNA"/>
</dbReference>
<evidence type="ECO:0000313" key="3">
    <source>
        <dbReference type="EMBL" id="KAF8821394.1"/>
    </source>
</evidence>
<name>A0ABQ7JBM9_9APIC</name>
<dbReference type="PANTHER" id="PTHR43336">
    <property type="entry name" value="OXYGEN SENSOR HISTIDINE KINASE RESPONSE REGULATOR DEVS/DOSS"/>
    <property type="match status" value="1"/>
</dbReference>
<dbReference type="CDD" id="cd07302">
    <property type="entry name" value="CHD"/>
    <property type="match status" value="1"/>
</dbReference>
<dbReference type="PANTHER" id="PTHR43336:SF3">
    <property type="entry name" value="GUANYLATE CYCLASE DOMAIN-CONTAINING PROTEIN"/>
    <property type="match status" value="1"/>
</dbReference>
<dbReference type="Proteomes" id="UP000823046">
    <property type="component" value="Unassembled WGS sequence"/>
</dbReference>
<keyword evidence="1" id="KW-0472">Membrane</keyword>
<dbReference type="InterPro" id="IPR001054">
    <property type="entry name" value="A/G_cyclase"/>
</dbReference>
<organism evidence="3 4">
    <name type="scientific">Cardiosporidium cionae</name>
    <dbReference type="NCBI Taxonomy" id="476202"/>
    <lineage>
        <taxon>Eukaryota</taxon>
        <taxon>Sar</taxon>
        <taxon>Alveolata</taxon>
        <taxon>Apicomplexa</taxon>
        <taxon>Aconoidasida</taxon>
        <taxon>Nephromycida</taxon>
        <taxon>Cardiosporidium</taxon>
    </lineage>
</organism>
<keyword evidence="1" id="KW-1133">Transmembrane helix</keyword>
<comment type="caution">
    <text evidence="3">The sequence shown here is derived from an EMBL/GenBank/DDBJ whole genome shotgun (WGS) entry which is preliminary data.</text>
</comment>
<gene>
    <name evidence="3" type="ORF">IE077_002080</name>
</gene>
<evidence type="ECO:0000256" key="1">
    <source>
        <dbReference type="SAM" id="Phobius"/>
    </source>
</evidence>
<reference evidence="3 4" key="1">
    <citation type="journal article" date="2020" name="bioRxiv">
        <title>Metabolic contributions of an alphaproteobacterial endosymbiont in the apicomplexan Cardiosporidium cionae.</title>
        <authorList>
            <person name="Hunter E.S."/>
            <person name="Paight C.J."/>
            <person name="Lane C.E."/>
        </authorList>
    </citation>
    <scope>NUCLEOTIDE SEQUENCE [LARGE SCALE GENOMIC DNA]</scope>
    <source>
        <strain evidence="3">ESH_2018</strain>
    </source>
</reference>
<feature type="transmembrane region" description="Helical" evidence="1">
    <location>
        <begin position="167"/>
        <end position="188"/>
    </location>
</feature>
<keyword evidence="4" id="KW-1185">Reference proteome</keyword>
<evidence type="ECO:0000259" key="2">
    <source>
        <dbReference type="PROSITE" id="PS50125"/>
    </source>
</evidence>
<feature type="domain" description="Guanylate cyclase" evidence="2">
    <location>
        <begin position="331"/>
        <end position="487"/>
    </location>
</feature>
<sequence>MLRFASLAVKRFPNNTNAKRMYGRSIREYINYHRRGSNRPYAQLSPELFWVQLPYALESISAGELNGDAGCYTFQQCKKPDLLLPTTIKKRLLTDEAAQLGVSIDSLIPSINTLRFIEILTIIGVICDTRNALIPTATSINPRNCDPQRLKYIRVHFDRRNYIKTEALLRLGFTFLLVVIFLLGTTSFDRAAKKIILEPIERLLVRMEKIRRNPLAMVNMGRDQMHQLGFGNMHIDKLHESEKEMESVESEGVVAHGRKRYSHDARMLKARRHHKKSAPYETVALENTIMKILGLLALGFGEAGAEIIAKNIDNSRGGINALEEGRKINAIFGFCDIRQFTDATEILKEKVMVFVNKVADIVHGTVNEFAGSANKNIGDAFLVVWKLPDKDITEVSRDQLRNCTMISKMADLSVIAFLKIIARINRTPIMEQQQESVALLQQFSPNFRIRMGFGLHVGWAIEGAIGSRFKIDASYLSPHVNIASRLEAATKQYGVYLLLSENLYDCLTPQTQVYCRQIDRVTVKGSKYPLGIFTVDVDPSRLVIEETQQQNKIISYVQTFTKTRNKSKKIWSHPFTISYFLESDKDIIAMRSHIHDDFSILFQKGYAHYEAGEWKTAQQFLLRTQNFQGNTDGPSATLLQFMSTYNFVAPIQWPGYRRLTEK</sequence>
<dbReference type="PROSITE" id="PS50125">
    <property type="entry name" value="GUANYLATE_CYCLASE_2"/>
    <property type="match status" value="1"/>
</dbReference>
<accession>A0ABQ7JBM9</accession>